<sequence>MEGVACGYLAIHPYWRFVVETCHRVGSNGGGNAMQRGSEAVAAERFVRLRAVWVELNGQNPRRPRGDAGCKSL</sequence>
<accession>A0A5C5YT06</accession>
<dbReference type="Proteomes" id="UP000318478">
    <property type="component" value="Unassembled WGS sequence"/>
</dbReference>
<evidence type="ECO:0000313" key="2">
    <source>
        <dbReference type="Proteomes" id="UP000318478"/>
    </source>
</evidence>
<protein>
    <submittedName>
        <fullName evidence="1">Uncharacterized protein</fullName>
    </submittedName>
</protein>
<proteinExistence type="predicted"/>
<evidence type="ECO:0000313" key="1">
    <source>
        <dbReference type="EMBL" id="TWT78109.1"/>
    </source>
</evidence>
<keyword evidence="2" id="KW-1185">Reference proteome</keyword>
<comment type="caution">
    <text evidence="1">The sequence shown here is derived from an EMBL/GenBank/DDBJ whole genome shotgun (WGS) entry which is preliminary data.</text>
</comment>
<dbReference type="AlphaFoldDB" id="A0A5C5YT06"/>
<gene>
    <name evidence="1" type="ORF">Pla123a_08980</name>
</gene>
<name>A0A5C5YT06_9BACT</name>
<reference evidence="1 2" key="1">
    <citation type="submission" date="2019-02" db="EMBL/GenBank/DDBJ databases">
        <title>Deep-cultivation of Planctomycetes and their phenomic and genomic characterization uncovers novel biology.</title>
        <authorList>
            <person name="Wiegand S."/>
            <person name="Jogler M."/>
            <person name="Boedeker C."/>
            <person name="Pinto D."/>
            <person name="Vollmers J."/>
            <person name="Rivas-Marin E."/>
            <person name="Kohn T."/>
            <person name="Peeters S.H."/>
            <person name="Heuer A."/>
            <person name="Rast P."/>
            <person name="Oberbeckmann S."/>
            <person name="Bunk B."/>
            <person name="Jeske O."/>
            <person name="Meyerdierks A."/>
            <person name="Storesund J.E."/>
            <person name="Kallscheuer N."/>
            <person name="Luecker S."/>
            <person name="Lage O.M."/>
            <person name="Pohl T."/>
            <person name="Merkel B.J."/>
            <person name="Hornburger P."/>
            <person name="Mueller R.-W."/>
            <person name="Bruemmer F."/>
            <person name="Labrenz M."/>
            <person name="Spormann A.M."/>
            <person name="Op Den Camp H."/>
            <person name="Overmann J."/>
            <person name="Amann R."/>
            <person name="Jetten M.S.M."/>
            <person name="Mascher T."/>
            <person name="Medema M.H."/>
            <person name="Devos D.P."/>
            <person name="Kaster A.-K."/>
            <person name="Ovreas L."/>
            <person name="Rohde M."/>
            <person name="Galperin M.Y."/>
            <person name="Jogler C."/>
        </authorList>
    </citation>
    <scope>NUCLEOTIDE SEQUENCE [LARGE SCALE GENOMIC DNA]</scope>
    <source>
        <strain evidence="1 2">Pla123a</strain>
    </source>
</reference>
<organism evidence="1 2">
    <name type="scientific">Posidoniimonas polymericola</name>
    <dbReference type="NCBI Taxonomy" id="2528002"/>
    <lineage>
        <taxon>Bacteria</taxon>
        <taxon>Pseudomonadati</taxon>
        <taxon>Planctomycetota</taxon>
        <taxon>Planctomycetia</taxon>
        <taxon>Pirellulales</taxon>
        <taxon>Lacipirellulaceae</taxon>
        <taxon>Posidoniimonas</taxon>
    </lineage>
</organism>
<dbReference type="EMBL" id="SJPO01000002">
    <property type="protein sequence ID" value="TWT78109.1"/>
    <property type="molecule type" value="Genomic_DNA"/>
</dbReference>